<proteinExistence type="predicted"/>
<dbReference type="EMBL" id="JARJCW010000027">
    <property type="protein sequence ID" value="KAJ7210894.1"/>
    <property type="molecule type" value="Genomic_DNA"/>
</dbReference>
<protein>
    <recommendedName>
        <fullName evidence="3">DEAD/DEAH box helicase domain-containing protein</fullName>
    </recommendedName>
</protein>
<evidence type="ECO:0000313" key="1">
    <source>
        <dbReference type="EMBL" id="KAJ7210894.1"/>
    </source>
</evidence>
<name>A0AAD6YAY9_9AGAR</name>
<dbReference type="Gene3D" id="3.40.50.300">
    <property type="entry name" value="P-loop containing nucleotide triphosphate hydrolases"/>
    <property type="match status" value="1"/>
</dbReference>
<sequence>MNNPDTLTNPILSQWLEFARQLSLPDLEAFARANIPANLPLPATYLNSLDNDYKTIALRACILVFIASNKRMIPRQYQLEASNATAHGLDCTIDSGTGSGKTLCQIILNLLYPNTTSITISPLKRLQILQVRITFPLACGF</sequence>
<reference evidence="1" key="1">
    <citation type="submission" date="2023-03" db="EMBL/GenBank/DDBJ databases">
        <title>Massive genome expansion in bonnet fungi (Mycena s.s.) driven by repeated elements and novel gene families across ecological guilds.</title>
        <authorList>
            <consortium name="Lawrence Berkeley National Laboratory"/>
            <person name="Harder C.B."/>
            <person name="Miyauchi S."/>
            <person name="Viragh M."/>
            <person name="Kuo A."/>
            <person name="Thoen E."/>
            <person name="Andreopoulos B."/>
            <person name="Lu D."/>
            <person name="Skrede I."/>
            <person name="Drula E."/>
            <person name="Henrissat B."/>
            <person name="Morin E."/>
            <person name="Kohler A."/>
            <person name="Barry K."/>
            <person name="LaButti K."/>
            <person name="Morin E."/>
            <person name="Salamov A."/>
            <person name="Lipzen A."/>
            <person name="Mereny Z."/>
            <person name="Hegedus B."/>
            <person name="Baldrian P."/>
            <person name="Stursova M."/>
            <person name="Weitz H."/>
            <person name="Taylor A."/>
            <person name="Grigoriev I.V."/>
            <person name="Nagy L.G."/>
            <person name="Martin F."/>
            <person name="Kauserud H."/>
        </authorList>
    </citation>
    <scope>NUCLEOTIDE SEQUENCE</scope>
    <source>
        <strain evidence="1">9144</strain>
    </source>
</reference>
<gene>
    <name evidence="1" type="ORF">GGX14DRAFT_363246</name>
</gene>
<organism evidence="1 2">
    <name type="scientific">Mycena pura</name>
    <dbReference type="NCBI Taxonomy" id="153505"/>
    <lineage>
        <taxon>Eukaryota</taxon>
        <taxon>Fungi</taxon>
        <taxon>Dikarya</taxon>
        <taxon>Basidiomycota</taxon>
        <taxon>Agaricomycotina</taxon>
        <taxon>Agaricomycetes</taxon>
        <taxon>Agaricomycetidae</taxon>
        <taxon>Agaricales</taxon>
        <taxon>Marasmiineae</taxon>
        <taxon>Mycenaceae</taxon>
        <taxon>Mycena</taxon>
    </lineage>
</organism>
<evidence type="ECO:0008006" key="3">
    <source>
        <dbReference type="Google" id="ProtNLM"/>
    </source>
</evidence>
<comment type="caution">
    <text evidence="1">The sequence shown here is derived from an EMBL/GenBank/DDBJ whole genome shotgun (WGS) entry which is preliminary data.</text>
</comment>
<keyword evidence="2" id="KW-1185">Reference proteome</keyword>
<accession>A0AAD6YAY9</accession>
<evidence type="ECO:0000313" key="2">
    <source>
        <dbReference type="Proteomes" id="UP001219525"/>
    </source>
</evidence>
<dbReference type="InterPro" id="IPR027417">
    <property type="entry name" value="P-loop_NTPase"/>
</dbReference>
<dbReference type="SUPFAM" id="SSF52540">
    <property type="entry name" value="P-loop containing nucleoside triphosphate hydrolases"/>
    <property type="match status" value="1"/>
</dbReference>
<dbReference type="Proteomes" id="UP001219525">
    <property type="component" value="Unassembled WGS sequence"/>
</dbReference>
<dbReference type="AlphaFoldDB" id="A0AAD6YAY9"/>